<dbReference type="Proteomes" id="UP001408789">
    <property type="component" value="Unassembled WGS sequence"/>
</dbReference>
<gene>
    <name evidence="2" type="ORF">SSX86_003647</name>
</gene>
<keyword evidence="3" id="KW-1185">Reference proteome</keyword>
<sequence>MAGDRDRNDYRWTNERHLNFLKSVEAFFVRTMLDNGDGRYLLTDRHVPDCCESTLDSAVAVGRKRKKKHFPADDNDASLVTDRRVTRFRLQSSHFPQDDQVVPRVKQVQNDDDEKN</sequence>
<evidence type="ECO:0000313" key="2">
    <source>
        <dbReference type="EMBL" id="KAK9075324.1"/>
    </source>
</evidence>
<proteinExistence type="predicted"/>
<dbReference type="EMBL" id="JBCNJP010000007">
    <property type="protein sequence ID" value="KAK9075324.1"/>
    <property type="molecule type" value="Genomic_DNA"/>
</dbReference>
<feature type="region of interest" description="Disordered" evidence="1">
    <location>
        <begin position="92"/>
        <end position="116"/>
    </location>
</feature>
<evidence type="ECO:0000313" key="3">
    <source>
        <dbReference type="Proteomes" id="UP001408789"/>
    </source>
</evidence>
<accession>A0AAP0DQE5</accession>
<evidence type="ECO:0000256" key="1">
    <source>
        <dbReference type="SAM" id="MobiDB-lite"/>
    </source>
</evidence>
<dbReference type="AlphaFoldDB" id="A0AAP0DQE5"/>
<reference evidence="2 3" key="1">
    <citation type="submission" date="2024-04" db="EMBL/GenBank/DDBJ databases">
        <title>The reference genome of an endangered Asteraceae, Deinandra increscens subsp. villosa, native to the Central Coast of California.</title>
        <authorList>
            <person name="Guilliams M."/>
            <person name="Hasenstab-Lehman K."/>
            <person name="Meyer R."/>
            <person name="Mcevoy S."/>
        </authorList>
    </citation>
    <scope>NUCLEOTIDE SEQUENCE [LARGE SCALE GENOMIC DNA]</scope>
    <source>
        <tissue evidence="2">Leaf</tissue>
    </source>
</reference>
<name>A0AAP0DQE5_9ASTR</name>
<organism evidence="2 3">
    <name type="scientific">Deinandra increscens subsp. villosa</name>
    <dbReference type="NCBI Taxonomy" id="3103831"/>
    <lineage>
        <taxon>Eukaryota</taxon>
        <taxon>Viridiplantae</taxon>
        <taxon>Streptophyta</taxon>
        <taxon>Embryophyta</taxon>
        <taxon>Tracheophyta</taxon>
        <taxon>Spermatophyta</taxon>
        <taxon>Magnoliopsida</taxon>
        <taxon>eudicotyledons</taxon>
        <taxon>Gunneridae</taxon>
        <taxon>Pentapetalae</taxon>
        <taxon>asterids</taxon>
        <taxon>campanulids</taxon>
        <taxon>Asterales</taxon>
        <taxon>Asteraceae</taxon>
        <taxon>Asteroideae</taxon>
        <taxon>Heliantheae alliance</taxon>
        <taxon>Madieae</taxon>
        <taxon>Madiinae</taxon>
        <taxon>Deinandra</taxon>
    </lineage>
</organism>
<protein>
    <submittedName>
        <fullName evidence="2">Uncharacterized protein</fullName>
    </submittedName>
</protein>
<comment type="caution">
    <text evidence="2">The sequence shown here is derived from an EMBL/GenBank/DDBJ whole genome shotgun (WGS) entry which is preliminary data.</text>
</comment>